<dbReference type="AlphaFoldDB" id="A0A0E2Q535"/>
<gene>
    <name evidence="2" type="ORF">X841_01620</name>
</gene>
<dbReference type="Gene3D" id="1.10.357.10">
    <property type="entry name" value="Tetracycline Repressor, domain 2"/>
    <property type="match status" value="1"/>
</dbReference>
<name>A0A0E2Q535_STRTR</name>
<dbReference type="PATRIC" id="fig|1433289.7.peg.301"/>
<dbReference type="RefSeq" id="WP_024009728.1">
    <property type="nucleotide sequence ID" value="NZ_CM002372.1"/>
</dbReference>
<organism evidence="2 3">
    <name type="scientific">Streptococcus thermophilus M17PTZA496</name>
    <dbReference type="NCBI Taxonomy" id="1433289"/>
    <lineage>
        <taxon>Bacteria</taxon>
        <taxon>Bacillati</taxon>
        <taxon>Bacillota</taxon>
        <taxon>Bacilli</taxon>
        <taxon>Lactobacillales</taxon>
        <taxon>Streptococcaceae</taxon>
        <taxon>Streptococcus</taxon>
    </lineage>
</organism>
<dbReference type="PANTHER" id="PTHR43479:SF7">
    <property type="entry name" value="TETR-FAMILY TRANSCRIPTIONAL REGULATOR"/>
    <property type="match status" value="1"/>
</dbReference>
<dbReference type="Pfam" id="PF14278">
    <property type="entry name" value="TetR_C_8"/>
    <property type="match status" value="1"/>
</dbReference>
<dbReference type="EMBL" id="AZJT01000012">
    <property type="protein sequence ID" value="ETW91620.1"/>
    <property type="molecule type" value="Genomic_DNA"/>
</dbReference>
<dbReference type="InterPro" id="IPR009057">
    <property type="entry name" value="Homeodomain-like_sf"/>
</dbReference>
<dbReference type="HOGENOM" id="CLU_087539_6_2_9"/>
<evidence type="ECO:0000313" key="2">
    <source>
        <dbReference type="EMBL" id="ETW91620.1"/>
    </source>
</evidence>
<dbReference type="InterPro" id="IPR039532">
    <property type="entry name" value="TetR_C_Firmicutes"/>
</dbReference>
<evidence type="ECO:0000259" key="1">
    <source>
        <dbReference type="Pfam" id="PF14278"/>
    </source>
</evidence>
<proteinExistence type="predicted"/>
<reference evidence="3" key="1">
    <citation type="submission" date="2013-12" db="EMBL/GenBank/DDBJ databases">
        <title>Genome sequences of Streptococcus thermophilus strains MTH17CL396 and M17PTZA496 isolated from Fontina cheese in Valle d'Aosta region (Italy).</title>
        <authorList>
            <person name="Treu L."/>
            <person name="Giacomini A."/>
            <person name="Corich V."/>
            <person name="Vendramin V."/>
            <person name="Bovo B."/>
        </authorList>
    </citation>
    <scope>NUCLEOTIDE SEQUENCE [LARGE SCALE GENOMIC DNA]</scope>
    <source>
        <strain evidence="3">M17PTZA496</strain>
    </source>
</reference>
<dbReference type="PANTHER" id="PTHR43479">
    <property type="entry name" value="ACREF/ENVCD OPERON REPRESSOR-RELATED"/>
    <property type="match status" value="1"/>
</dbReference>
<dbReference type="SUPFAM" id="SSF46689">
    <property type="entry name" value="Homeodomain-like"/>
    <property type="match status" value="1"/>
</dbReference>
<dbReference type="InterPro" id="IPR050624">
    <property type="entry name" value="HTH-type_Tx_Regulator"/>
</dbReference>
<evidence type="ECO:0000313" key="3">
    <source>
        <dbReference type="Proteomes" id="UP000024559"/>
    </source>
</evidence>
<dbReference type="Proteomes" id="UP000024559">
    <property type="component" value="Chromosome"/>
</dbReference>
<comment type="caution">
    <text evidence="2">The sequence shown here is derived from an EMBL/GenBank/DDBJ whole genome shotgun (WGS) entry which is preliminary data.</text>
</comment>
<sequence>MLKEVTISKQKIVNAFTELSEESSLEQINTTDIIKKVSLSRPTFYYYSNQDNLVETTLSKILDKVSSILQKYMTYQKGVLTEMLRYLKENHKLCRTLMTHIPNINELICEFIIETILNSDIENVTELMERSYHIPVKYSSEVYVITIVTILALWLKEGCIESPEGTAITLLEAVIIKAK</sequence>
<feature type="domain" description="Transcriptional regulator TetR C-terminal Firmicutes type" evidence="1">
    <location>
        <begin position="79"/>
        <end position="168"/>
    </location>
</feature>
<accession>A0A0E2Q535</accession>
<protein>
    <submittedName>
        <fullName evidence="2">TetR family transcriptional regulator</fullName>
    </submittedName>
</protein>